<keyword evidence="10" id="KW-1185">Reference proteome</keyword>
<keyword evidence="5 8" id="KW-0274">FAD</keyword>
<dbReference type="STRING" id="283737.SAMN05660453_1039"/>
<evidence type="ECO:0000256" key="5">
    <source>
        <dbReference type="ARBA" id="ARBA00022827"/>
    </source>
</evidence>
<dbReference type="PANTHER" id="PTHR45754">
    <property type="entry name" value="METHYLENETETRAHYDROFOLATE REDUCTASE"/>
    <property type="match status" value="1"/>
</dbReference>
<reference evidence="9 10" key="1">
    <citation type="submission" date="2016-10" db="EMBL/GenBank/DDBJ databases">
        <authorList>
            <person name="de Groot N.N."/>
        </authorList>
    </citation>
    <scope>NUCLEOTIDE SEQUENCE [LARGE SCALE GENOMIC DNA]</scope>
    <source>
        <strain evidence="9 10">DSM 19113</strain>
    </source>
</reference>
<dbReference type="PANTHER" id="PTHR45754:SF3">
    <property type="entry name" value="METHYLENETETRAHYDROFOLATE REDUCTASE (NADPH)"/>
    <property type="match status" value="1"/>
</dbReference>
<dbReference type="UniPathway" id="UPA00193"/>
<keyword evidence="4 8" id="KW-0285">Flavoprotein</keyword>
<dbReference type="Proteomes" id="UP000199376">
    <property type="component" value="Unassembled WGS sequence"/>
</dbReference>
<dbReference type="AlphaFoldDB" id="A0A1I1GDX7"/>
<evidence type="ECO:0000256" key="3">
    <source>
        <dbReference type="ARBA" id="ARBA00006743"/>
    </source>
</evidence>
<dbReference type="InterPro" id="IPR003171">
    <property type="entry name" value="Mehydrof_redctse-like"/>
</dbReference>
<sequence length="249" mass="28046">MIQKISDTYLDNTQVVLSNELTKKGVGTILENGFSASQEKYDFFSLVNQGDSQAEFDELLILAKEFQERTKRPILVHLRLGDVTPYTLLDFIEKTRKLGLQNFLVLSGDKRVNEQGFYTVEDLLRALRKELGGRVTLAATVNPADPTAVEKVESRQSAGADFLISQISFDSQPLMDLKKELEQDGLKVQLVAGMLNQPTIGQIQWVEKTFGLRVPLAYKENPKKVNRTVEKSLQIAGFSAFHFFTLPNF</sequence>
<organism evidence="9 10">
    <name type="scientific">Fructobacillus durionis</name>
    <dbReference type="NCBI Taxonomy" id="283737"/>
    <lineage>
        <taxon>Bacteria</taxon>
        <taxon>Bacillati</taxon>
        <taxon>Bacillota</taxon>
        <taxon>Bacilli</taxon>
        <taxon>Lactobacillales</taxon>
        <taxon>Lactobacillaceae</taxon>
        <taxon>Fructobacillus</taxon>
    </lineage>
</organism>
<dbReference type="Pfam" id="PF02219">
    <property type="entry name" value="MTHFR"/>
    <property type="match status" value="1"/>
</dbReference>
<protein>
    <recommendedName>
        <fullName evidence="8">Methylenetetrahydrofolate reductase</fullName>
    </recommendedName>
</protein>
<evidence type="ECO:0000256" key="7">
    <source>
        <dbReference type="ARBA" id="ARBA00048628"/>
    </source>
</evidence>
<evidence type="ECO:0000256" key="8">
    <source>
        <dbReference type="RuleBase" id="RU003862"/>
    </source>
</evidence>
<evidence type="ECO:0000256" key="6">
    <source>
        <dbReference type="ARBA" id="ARBA00023002"/>
    </source>
</evidence>
<dbReference type="GO" id="GO:0071949">
    <property type="term" value="F:FAD binding"/>
    <property type="evidence" value="ECO:0007669"/>
    <property type="project" value="TreeGrafter"/>
</dbReference>
<keyword evidence="6 8" id="KW-0560">Oxidoreductase</keyword>
<dbReference type="GO" id="GO:0106312">
    <property type="term" value="F:methylenetetrahydrofolate reductase (NADH) activity"/>
    <property type="evidence" value="ECO:0007669"/>
    <property type="project" value="UniProtKB-EC"/>
</dbReference>
<comment type="pathway">
    <text evidence="2 8">One-carbon metabolism; tetrahydrofolate interconversion.</text>
</comment>
<dbReference type="InterPro" id="IPR029041">
    <property type="entry name" value="FAD-linked_oxidoreductase-like"/>
</dbReference>
<dbReference type="SUPFAM" id="SSF51730">
    <property type="entry name" value="FAD-linked oxidoreductase"/>
    <property type="match status" value="1"/>
</dbReference>
<evidence type="ECO:0000256" key="1">
    <source>
        <dbReference type="ARBA" id="ARBA00001974"/>
    </source>
</evidence>
<evidence type="ECO:0000313" key="10">
    <source>
        <dbReference type="Proteomes" id="UP000199376"/>
    </source>
</evidence>
<dbReference type="GO" id="GO:0035999">
    <property type="term" value="P:tetrahydrofolate interconversion"/>
    <property type="evidence" value="ECO:0007669"/>
    <property type="project" value="UniProtKB-UniPathway"/>
</dbReference>
<dbReference type="Gene3D" id="3.20.20.220">
    <property type="match status" value="1"/>
</dbReference>
<evidence type="ECO:0000313" key="9">
    <source>
        <dbReference type="EMBL" id="SFC09676.1"/>
    </source>
</evidence>
<gene>
    <name evidence="9" type="ORF">SAMN05660453_1039</name>
</gene>
<comment type="cofactor">
    <cofactor evidence="1 8">
        <name>FAD</name>
        <dbReference type="ChEBI" id="CHEBI:57692"/>
    </cofactor>
</comment>
<dbReference type="EMBL" id="FOLI01000005">
    <property type="protein sequence ID" value="SFC09676.1"/>
    <property type="molecule type" value="Genomic_DNA"/>
</dbReference>
<dbReference type="GO" id="GO:0005829">
    <property type="term" value="C:cytosol"/>
    <property type="evidence" value="ECO:0007669"/>
    <property type="project" value="TreeGrafter"/>
</dbReference>
<proteinExistence type="inferred from homology"/>
<evidence type="ECO:0000256" key="2">
    <source>
        <dbReference type="ARBA" id="ARBA00004777"/>
    </source>
</evidence>
<evidence type="ECO:0000256" key="4">
    <source>
        <dbReference type="ARBA" id="ARBA00022630"/>
    </source>
</evidence>
<comment type="similarity">
    <text evidence="3 8">Belongs to the methylenetetrahydrofolate reductase family.</text>
</comment>
<name>A0A1I1GDX7_9LACO</name>
<comment type="catalytic activity">
    <reaction evidence="7">
        <text>(6S)-5-methyl-5,6,7,8-tetrahydrofolate + NAD(+) = (6R)-5,10-methylene-5,6,7,8-tetrahydrofolate + NADH + H(+)</text>
        <dbReference type="Rhea" id="RHEA:19821"/>
        <dbReference type="ChEBI" id="CHEBI:15378"/>
        <dbReference type="ChEBI" id="CHEBI:15636"/>
        <dbReference type="ChEBI" id="CHEBI:18608"/>
        <dbReference type="ChEBI" id="CHEBI:57540"/>
        <dbReference type="ChEBI" id="CHEBI:57945"/>
        <dbReference type="EC" id="1.5.1.54"/>
    </reaction>
    <physiologicalReaction direction="right-to-left" evidence="7">
        <dbReference type="Rhea" id="RHEA:19823"/>
    </physiologicalReaction>
</comment>
<dbReference type="GO" id="GO:0009086">
    <property type="term" value="P:methionine biosynthetic process"/>
    <property type="evidence" value="ECO:0007669"/>
    <property type="project" value="TreeGrafter"/>
</dbReference>
<accession>A0A1I1GDX7</accession>